<dbReference type="PROSITE" id="PS51704">
    <property type="entry name" value="GP_PDE"/>
    <property type="match status" value="1"/>
</dbReference>
<evidence type="ECO:0000313" key="3">
    <source>
        <dbReference type="EMBL" id="TQL77125.1"/>
    </source>
</evidence>
<dbReference type="InterPro" id="IPR017946">
    <property type="entry name" value="PLC-like_Pdiesterase_TIM-brl"/>
</dbReference>
<evidence type="ECO:0000313" key="4">
    <source>
        <dbReference type="Proteomes" id="UP000317043"/>
    </source>
</evidence>
<protein>
    <submittedName>
        <fullName evidence="3">Glycerophosphoryl diester phosphodiesterase</fullName>
    </submittedName>
</protein>
<dbReference type="OrthoDB" id="384721at2"/>
<dbReference type="PANTHER" id="PTHR46211:SF14">
    <property type="entry name" value="GLYCEROPHOSPHODIESTER PHOSPHODIESTERASE"/>
    <property type="match status" value="1"/>
</dbReference>
<comment type="caution">
    <text evidence="3">The sequence shown here is derived from an EMBL/GenBank/DDBJ whole genome shotgun (WGS) entry which is preliminary data.</text>
</comment>
<dbReference type="GO" id="GO:0006629">
    <property type="term" value="P:lipid metabolic process"/>
    <property type="evidence" value="ECO:0007669"/>
    <property type="project" value="InterPro"/>
</dbReference>
<dbReference type="GO" id="GO:0008081">
    <property type="term" value="F:phosphoric diester hydrolase activity"/>
    <property type="evidence" value="ECO:0007669"/>
    <property type="project" value="InterPro"/>
</dbReference>
<dbReference type="InParanoid" id="A0A543AX15"/>
<dbReference type="SUPFAM" id="SSF51695">
    <property type="entry name" value="PLC-like phosphodiesterases"/>
    <property type="match status" value="1"/>
</dbReference>
<organism evidence="3 4">
    <name type="scientific">Stackebrandtia endophytica</name>
    <dbReference type="NCBI Taxonomy" id="1496996"/>
    <lineage>
        <taxon>Bacteria</taxon>
        <taxon>Bacillati</taxon>
        <taxon>Actinomycetota</taxon>
        <taxon>Actinomycetes</taxon>
        <taxon>Glycomycetales</taxon>
        <taxon>Glycomycetaceae</taxon>
        <taxon>Stackebrandtia</taxon>
    </lineage>
</organism>
<dbReference type="Proteomes" id="UP000317043">
    <property type="component" value="Unassembled WGS sequence"/>
</dbReference>
<accession>A0A543AX15</accession>
<reference evidence="3 4" key="1">
    <citation type="submission" date="2019-06" db="EMBL/GenBank/DDBJ databases">
        <title>Sequencing the genomes of 1000 actinobacteria strains.</title>
        <authorList>
            <person name="Klenk H.-P."/>
        </authorList>
    </citation>
    <scope>NUCLEOTIDE SEQUENCE [LARGE SCALE GENOMIC DNA]</scope>
    <source>
        <strain evidence="3 4">DSM 45928</strain>
    </source>
</reference>
<name>A0A543AX15_9ACTN</name>
<feature type="signal peptide" evidence="1">
    <location>
        <begin position="1"/>
        <end position="30"/>
    </location>
</feature>
<dbReference type="Gene3D" id="3.20.20.190">
    <property type="entry name" value="Phosphatidylinositol (PI) phosphodiesterase"/>
    <property type="match status" value="1"/>
</dbReference>
<sequence>MPLSSSPRHLTVAATVSVVATLLIAAPARAEQVDNPWLDMRVMNMAHSGGELEAPTNTLYAFERAVGLGSDMIELDVQSTQDDQLVVLHNATVDDTTDGSGTITDLTLAEVRQLDAAYNFVPDEGTVPGLPDDAYPLRGIRTGDVAPPSGYEPDDFAIPTLAEVFERFPDTPINIEIKGTGTLNVGSFQHNARLLAAFLVESGRTDVIVSSFNDIAVSTFHNLAPQVPVAPGTAGIAAYFFTGTPPIEGTVALQIPVTLNGLIRIATPELIARAHGDGYAVHVWFSGTAPDDEATYRDIVGDCADGLMPARPGLLEQILDDLDSVRPGQPGIDPCP</sequence>
<keyword evidence="4" id="KW-1185">Reference proteome</keyword>
<gene>
    <name evidence="3" type="ORF">FB566_2675</name>
</gene>
<evidence type="ECO:0000259" key="2">
    <source>
        <dbReference type="PROSITE" id="PS51704"/>
    </source>
</evidence>
<dbReference type="PANTHER" id="PTHR46211">
    <property type="entry name" value="GLYCEROPHOSPHORYL DIESTER PHOSPHODIESTERASE"/>
    <property type="match status" value="1"/>
</dbReference>
<keyword evidence="1" id="KW-0732">Signal</keyword>
<dbReference type="InterPro" id="IPR030395">
    <property type="entry name" value="GP_PDE_dom"/>
</dbReference>
<evidence type="ECO:0000256" key="1">
    <source>
        <dbReference type="SAM" id="SignalP"/>
    </source>
</evidence>
<proteinExistence type="predicted"/>
<dbReference type="AlphaFoldDB" id="A0A543AX15"/>
<feature type="domain" description="GP-PDE" evidence="2">
    <location>
        <begin position="42"/>
        <end position="319"/>
    </location>
</feature>
<feature type="chain" id="PRO_5022006454" evidence="1">
    <location>
        <begin position="31"/>
        <end position="336"/>
    </location>
</feature>
<dbReference type="RefSeq" id="WP_142039547.1">
    <property type="nucleotide sequence ID" value="NZ_JBHTGS010000001.1"/>
</dbReference>
<dbReference type="EMBL" id="VFOW01000001">
    <property type="protein sequence ID" value="TQL77125.1"/>
    <property type="molecule type" value="Genomic_DNA"/>
</dbReference>
<dbReference type="Pfam" id="PF03009">
    <property type="entry name" value="GDPD"/>
    <property type="match status" value="1"/>
</dbReference>